<organism evidence="10 11">
    <name type="scientific">Trichophyton violaceum</name>
    <dbReference type="NCBI Taxonomy" id="34388"/>
    <lineage>
        <taxon>Eukaryota</taxon>
        <taxon>Fungi</taxon>
        <taxon>Dikarya</taxon>
        <taxon>Ascomycota</taxon>
        <taxon>Pezizomycotina</taxon>
        <taxon>Eurotiomycetes</taxon>
        <taxon>Eurotiomycetidae</taxon>
        <taxon>Onygenales</taxon>
        <taxon>Arthrodermataceae</taxon>
        <taxon>Trichophyton</taxon>
    </lineage>
</organism>
<feature type="transmembrane region" description="Helical" evidence="8">
    <location>
        <begin position="69"/>
        <end position="85"/>
    </location>
</feature>
<dbReference type="GO" id="GO:0005351">
    <property type="term" value="F:carbohydrate:proton symporter activity"/>
    <property type="evidence" value="ECO:0007669"/>
    <property type="project" value="TreeGrafter"/>
</dbReference>
<protein>
    <recommendedName>
        <fullName evidence="9">Major facilitator superfamily (MFS) profile domain-containing protein</fullName>
    </recommendedName>
</protein>
<evidence type="ECO:0000256" key="6">
    <source>
        <dbReference type="ARBA" id="ARBA00023136"/>
    </source>
</evidence>
<feature type="domain" description="Major facilitator superfamily (MFS) profile" evidence="9">
    <location>
        <begin position="1"/>
        <end position="389"/>
    </location>
</feature>
<keyword evidence="6 8" id="KW-0472">Membrane</keyword>
<dbReference type="InterPro" id="IPR036259">
    <property type="entry name" value="MFS_trans_sf"/>
</dbReference>
<sequence>MKHPSNGFTEAVVAVYIAGEAVGALTQTFIGDKLGRIRFMQFMCVVVTAGTAIQTASVNIGVFLAGRAFAGYAVGGLVGTVPIYLSEISAPNQRGLIGGISGCGIALGTMMSNWVGFACSYAPYGPVQWRLPLSIQIPWGIILFVGLATFMPNSPRQLLRIGKVDEARAAFLKIRRDYDLHESLEEFTVMKAQIEYEMRREVTSIHEVFNLFKYRALVSIAVQTMTSLTGVNVIQYYQTVVYGTVAFLLNCITALYLTDQWGRRKMILSGLSGIILIEIYAAGMQRIFRNTNNQVGKGFAILGIYLFVVNYYGMLNSTTWLYGAEVLPVSVRSKVMGLGSASHFIVNVGITELVQVHFPISKKIITTFLLPALCFLSLLDISTFLGDCYPAQTPTKYRYQATSYTKMSSDESRSSETAEARAAFTASLKSVGANLDADLRTRAGTLHDNAAVIDKQQEDLKRTTQDVSKQSKELEKLLDQGQNGLKEVGDLQNFAEVMERDLLVLEETLRLAEEEDQRVGRVEKPAQSWLKKWL</sequence>
<comment type="subcellular location">
    <subcellularLocation>
        <location evidence="1">Membrane</location>
        <topology evidence="1">Multi-pass membrane protein</topology>
    </subcellularLocation>
</comment>
<feature type="coiled-coil region" evidence="7">
    <location>
        <begin position="453"/>
        <end position="515"/>
    </location>
</feature>
<feature type="transmembrane region" description="Helical" evidence="8">
    <location>
        <begin position="366"/>
        <end position="386"/>
    </location>
</feature>
<dbReference type="PANTHER" id="PTHR48022:SF11">
    <property type="entry name" value="MONOSACCHARIDE TRANSPORTER (HXT8), PUTATIVE (AFU_ORTHOLOGUE AFUA_2G08120)-RELATED"/>
    <property type="match status" value="1"/>
</dbReference>
<accession>A0A178FLM8</accession>
<feature type="transmembrane region" description="Helical" evidence="8">
    <location>
        <begin position="97"/>
        <end position="117"/>
    </location>
</feature>
<evidence type="ECO:0000256" key="4">
    <source>
        <dbReference type="ARBA" id="ARBA00022692"/>
    </source>
</evidence>
<evidence type="ECO:0000256" key="3">
    <source>
        <dbReference type="ARBA" id="ARBA00022448"/>
    </source>
</evidence>
<dbReference type="PROSITE" id="PS50850">
    <property type="entry name" value="MFS"/>
    <property type="match status" value="1"/>
</dbReference>
<evidence type="ECO:0000256" key="2">
    <source>
        <dbReference type="ARBA" id="ARBA00010992"/>
    </source>
</evidence>
<comment type="similarity">
    <text evidence="2">Belongs to the major facilitator superfamily. Sugar transporter (TC 2.A.1.1) family.</text>
</comment>
<dbReference type="AlphaFoldDB" id="A0A178FLM8"/>
<dbReference type="InterPro" id="IPR020846">
    <property type="entry name" value="MFS_dom"/>
</dbReference>
<feature type="transmembrane region" description="Helical" evidence="8">
    <location>
        <begin position="129"/>
        <end position="150"/>
    </location>
</feature>
<keyword evidence="11" id="KW-1185">Reference proteome</keyword>
<evidence type="ECO:0000256" key="5">
    <source>
        <dbReference type="ARBA" id="ARBA00022989"/>
    </source>
</evidence>
<feature type="transmembrane region" description="Helical" evidence="8">
    <location>
        <begin position="240"/>
        <end position="258"/>
    </location>
</feature>
<evidence type="ECO:0000256" key="8">
    <source>
        <dbReference type="SAM" id="Phobius"/>
    </source>
</evidence>
<evidence type="ECO:0000313" key="11">
    <source>
        <dbReference type="Proteomes" id="UP000243519"/>
    </source>
</evidence>
<dbReference type="InterPro" id="IPR003663">
    <property type="entry name" value="Sugar/inositol_transpt"/>
</dbReference>
<evidence type="ECO:0000256" key="7">
    <source>
        <dbReference type="SAM" id="Coils"/>
    </source>
</evidence>
<reference evidence="10 11" key="1">
    <citation type="submission" date="2016-05" db="EMBL/GenBank/DDBJ databases">
        <title>Genome sequencing of Trichophyton violaceum CMCC(F)T3l isolated from hair.</title>
        <authorList>
            <person name="Zhan P."/>
            <person name="Tao Y."/>
            <person name="Liu W."/>
        </authorList>
    </citation>
    <scope>NUCLEOTIDE SEQUENCE [LARGE SCALE GENOMIC DNA]</scope>
    <source>
        <strain evidence="11">CMCC(F)T3l</strain>
    </source>
</reference>
<keyword evidence="7" id="KW-0175">Coiled coil</keyword>
<name>A0A178FLM8_TRIVO</name>
<dbReference type="Proteomes" id="UP000243519">
    <property type="component" value="Unassembled WGS sequence"/>
</dbReference>
<keyword evidence="4 8" id="KW-0812">Transmembrane</keyword>
<dbReference type="PANTHER" id="PTHR48022">
    <property type="entry name" value="PLASTIDIC GLUCOSE TRANSPORTER 4"/>
    <property type="match status" value="1"/>
</dbReference>
<dbReference type="EMBL" id="LHPN01000004">
    <property type="protein sequence ID" value="OAL72443.1"/>
    <property type="molecule type" value="Genomic_DNA"/>
</dbReference>
<dbReference type="Pfam" id="PF00083">
    <property type="entry name" value="Sugar_tr"/>
    <property type="match status" value="1"/>
</dbReference>
<keyword evidence="3" id="KW-0813">Transport</keyword>
<dbReference type="Pfam" id="PF06320">
    <property type="entry name" value="GCN5L1"/>
    <property type="match status" value="1"/>
</dbReference>
<gene>
    <name evidence="10" type="ORF">A7D00_3443</name>
</gene>
<dbReference type="PRINTS" id="PR00171">
    <property type="entry name" value="SUGRTRNSPORT"/>
</dbReference>
<dbReference type="OrthoDB" id="6612291at2759"/>
<dbReference type="GO" id="GO:0016020">
    <property type="term" value="C:membrane"/>
    <property type="evidence" value="ECO:0007669"/>
    <property type="project" value="UniProtKB-SubCell"/>
</dbReference>
<dbReference type="InterPro" id="IPR005828">
    <property type="entry name" value="MFS_sugar_transport-like"/>
</dbReference>
<feature type="transmembrane region" description="Helical" evidence="8">
    <location>
        <begin position="295"/>
        <end position="315"/>
    </location>
</feature>
<comment type="caution">
    <text evidence="10">The sequence shown here is derived from an EMBL/GenBank/DDBJ whole genome shotgun (WGS) entry which is preliminary data.</text>
</comment>
<dbReference type="SUPFAM" id="SSF103473">
    <property type="entry name" value="MFS general substrate transporter"/>
    <property type="match status" value="1"/>
</dbReference>
<evidence type="ECO:0000256" key="1">
    <source>
        <dbReference type="ARBA" id="ARBA00004141"/>
    </source>
</evidence>
<keyword evidence="5 8" id="KW-1133">Transmembrane helix</keyword>
<evidence type="ECO:0000259" key="9">
    <source>
        <dbReference type="PROSITE" id="PS50850"/>
    </source>
</evidence>
<proteinExistence type="inferred from homology"/>
<feature type="transmembrane region" description="Helical" evidence="8">
    <location>
        <begin position="42"/>
        <end position="63"/>
    </location>
</feature>
<feature type="transmembrane region" description="Helical" evidence="8">
    <location>
        <begin position="264"/>
        <end position="283"/>
    </location>
</feature>
<evidence type="ECO:0000313" key="10">
    <source>
        <dbReference type="EMBL" id="OAL72443.1"/>
    </source>
</evidence>
<dbReference type="InterPro" id="IPR050360">
    <property type="entry name" value="MFS_Sugar_Transporters"/>
</dbReference>
<dbReference type="Gene3D" id="1.20.1250.20">
    <property type="entry name" value="MFS general substrate transporter like domains"/>
    <property type="match status" value="1"/>
</dbReference>